<evidence type="ECO:0000313" key="7">
    <source>
        <dbReference type="Proteomes" id="UP000076563"/>
    </source>
</evidence>
<keyword evidence="5" id="KW-0012">Acyltransferase</keyword>
<evidence type="ECO:0000256" key="5">
    <source>
        <dbReference type="ARBA" id="ARBA00023315"/>
    </source>
</evidence>
<evidence type="ECO:0000256" key="4">
    <source>
        <dbReference type="ARBA" id="ARBA00023098"/>
    </source>
</evidence>
<dbReference type="InterPro" id="IPR011004">
    <property type="entry name" value="Trimer_LpxA-like_sf"/>
</dbReference>
<dbReference type="PANTHER" id="PTHR43378:SF2">
    <property type="entry name" value="UDP-3-O-ACYLGLUCOSAMINE N-ACYLTRANSFERASE 1, MITOCHONDRIAL-RELATED"/>
    <property type="match status" value="1"/>
</dbReference>
<dbReference type="EMBL" id="LQRA01000058">
    <property type="protein sequence ID" value="KZE77879.1"/>
    <property type="molecule type" value="Genomic_DNA"/>
</dbReference>
<protein>
    <recommendedName>
        <fullName evidence="8">UDP-3-O-(3-hydroxymyristoyl)glucosamine N-acyltransferase</fullName>
    </recommendedName>
</protein>
<evidence type="ECO:0000313" key="6">
    <source>
        <dbReference type="EMBL" id="KZE77879.1"/>
    </source>
</evidence>
<comment type="caution">
    <text evidence="6">The sequence shown here is derived from an EMBL/GenBank/DDBJ whole genome shotgun (WGS) entry which is preliminary data.</text>
</comment>
<evidence type="ECO:0000256" key="2">
    <source>
        <dbReference type="ARBA" id="ARBA00022556"/>
    </source>
</evidence>
<keyword evidence="7" id="KW-1185">Reference proteome</keyword>
<name>A0A161S177_9BACL</name>
<sequence length="233" mass="25371">MNFYSLNKFYNLQTKRGFNNYISSTAVIHEGVIIGSDCTIMDNVVIFPNTFIGDRVTIKPNSVIGGNGMQVKQINGKRKNIPHVGGVEIQDDVEIGSSVCIDKGLFGEFTVIGKETKIDNLVHIAHSVVVGENCTIAAGTAIAGVVTVGNNTWLGINCSINQLLNIGEYSLVGTGSVIIKSVSPHEKVFGSPARSIGWVCKCRSEIHSIDTILLCHKCRRKYFLDENKVTEIK</sequence>
<dbReference type="Gene3D" id="2.160.10.10">
    <property type="entry name" value="Hexapeptide repeat proteins"/>
    <property type="match status" value="1"/>
</dbReference>
<dbReference type="GO" id="GO:0016020">
    <property type="term" value="C:membrane"/>
    <property type="evidence" value="ECO:0007669"/>
    <property type="project" value="GOC"/>
</dbReference>
<gene>
    <name evidence="6" type="ORF">AV654_20100</name>
</gene>
<dbReference type="CDD" id="cd03352">
    <property type="entry name" value="LbH_LpxD"/>
    <property type="match status" value="1"/>
</dbReference>
<keyword evidence="4" id="KW-0443">Lipid metabolism</keyword>
<evidence type="ECO:0000256" key="3">
    <source>
        <dbReference type="ARBA" id="ARBA00022679"/>
    </source>
</evidence>
<proteinExistence type="predicted"/>
<evidence type="ECO:0000256" key="1">
    <source>
        <dbReference type="ARBA" id="ARBA00022516"/>
    </source>
</evidence>
<dbReference type="Proteomes" id="UP000076563">
    <property type="component" value="Unassembled WGS sequence"/>
</dbReference>
<accession>A0A161S177</accession>
<dbReference type="SUPFAM" id="SSF51161">
    <property type="entry name" value="Trimeric LpxA-like enzymes"/>
    <property type="match status" value="1"/>
</dbReference>
<dbReference type="GO" id="GO:0016410">
    <property type="term" value="F:N-acyltransferase activity"/>
    <property type="evidence" value="ECO:0007669"/>
    <property type="project" value="InterPro"/>
</dbReference>
<dbReference type="InterPro" id="IPR001451">
    <property type="entry name" value="Hexapep"/>
</dbReference>
<dbReference type="PANTHER" id="PTHR43378">
    <property type="entry name" value="UDP-3-O-ACYLGLUCOSAMINE N-ACYLTRANSFERASE"/>
    <property type="match status" value="1"/>
</dbReference>
<dbReference type="AlphaFoldDB" id="A0A161S177"/>
<keyword evidence="3" id="KW-0808">Transferase</keyword>
<organism evidence="6 7">
    <name type="scientific">Paenibacillus elgii</name>
    <dbReference type="NCBI Taxonomy" id="189691"/>
    <lineage>
        <taxon>Bacteria</taxon>
        <taxon>Bacillati</taxon>
        <taxon>Bacillota</taxon>
        <taxon>Bacilli</taxon>
        <taxon>Bacillales</taxon>
        <taxon>Paenibacillaceae</taxon>
        <taxon>Paenibacillus</taxon>
    </lineage>
</organism>
<reference evidence="7" key="1">
    <citation type="submission" date="2016-01" db="EMBL/GenBank/DDBJ databases">
        <title>Draft genome of Chromobacterium sp. F49.</title>
        <authorList>
            <person name="Hong K.W."/>
        </authorList>
    </citation>
    <scope>NUCLEOTIDE SEQUENCE [LARGE SCALE GENOMIC DNA]</scope>
    <source>
        <strain evidence="7">M63</strain>
    </source>
</reference>
<dbReference type="InterPro" id="IPR007691">
    <property type="entry name" value="LpxD"/>
</dbReference>
<keyword evidence="1" id="KW-0444">Lipid biosynthesis</keyword>
<keyword evidence="2" id="KW-0441">Lipid A biosynthesis</keyword>
<evidence type="ECO:0008006" key="8">
    <source>
        <dbReference type="Google" id="ProtNLM"/>
    </source>
</evidence>
<dbReference type="GO" id="GO:0009245">
    <property type="term" value="P:lipid A biosynthetic process"/>
    <property type="evidence" value="ECO:0007669"/>
    <property type="project" value="UniProtKB-KW"/>
</dbReference>
<dbReference type="Pfam" id="PF00132">
    <property type="entry name" value="Hexapep"/>
    <property type="match status" value="1"/>
</dbReference>